<feature type="transmembrane region" description="Helical" evidence="8">
    <location>
        <begin position="51"/>
        <end position="73"/>
    </location>
</feature>
<dbReference type="CDD" id="cd06261">
    <property type="entry name" value="TM_PBP2"/>
    <property type="match status" value="1"/>
</dbReference>
<protein>
    <recommendedName>
        <fullName evidence="9">ABC transmembrane type-1 domain-containing protein</fullName>
    </recommendedName>
</protein>
<dbReference type="EMBL" id="BMJS01000011">
    <property type="protein sequence ID" value="GGF97031.1"/>
    <property type="molecule type" value="Genomic_DNA"/>
</dbReference>
<evidence type="ECO:0000256" key="1">
    <source>
        <dbReference type="ARBA" id="ARBA00004651"/>
    </source>
</evidence>
<gene>
    <name evidence="10" type="ORF">GCM10010995_12850</name>
</gene>
<comment type="subcellular location">
    <subcellularLocation>
        <location evidence="1 8">Cell membrane</location>
        <topology evidence="1 8">Multi-pass membrane protein</topology>
    </subcellularLocation>
</comment>
<comment type="caution">
    <text evidence="10">The sequence shown here is derived from an EMBL/GenBank/DDBJ whole genome shotgun (WGS) entry which is preliminary data.</text>
</comment>
<evidence type="ECO:0000256" key="5">
    <source>
        <dbReference type="ARBA" id="ARBA00022692"/>
    </source>
</evidence>
<keyword evidence="5 8" id="KW-0812">Transmembrane</keyword>
<keyword evidence="3 8" id="KW-0813">Transport</keyword>
<dbReference type="Gene3D" id="1.10.3720.10">
    <property type="entry name" value="MetI-like"/>
    <property type="match status" value="1"/>
</dbReference>
<feature type="domain" description="ABC transmembrane type-1" evidence="9">
    <location>
        <begin position="1"/>
        <end position="128"/>
    </location>
</feature>
<reference evidence="10" key="1">
    <citation type="journal article" date="2014" name="Int. J. Syst. Evol. Microbiol.">
        <title>Complete genome sequence of Corynebacterium casei LMG S-19264T (=DSM 44701T), isolated from a smear-ripened cheese.</title>
        <authorList>
            <consortium name="US DOE Joint Genome Institute (JGI-PGF)"/>
            <person name="Walter F."/>
            <person name="Albersmeier A."/>
            <person name="Kalinowski J."/>
            <person name="Ruckert C."/>
        </authorList>
    </citation>
    <scope>NUCLEOTIDE SEQUENCE</scope>
    <source>
        <strain evidence="10">CGMCC 1.15758</strain>
    </source>
</reference>
<accession>A0A8J3E8A0</accession>
<dbReference type="Proteomes" id="UP000636949">
    <property type="component" value="Unassembled WGS sequence"/>
</dbReference>
<organism evidence="10 11">
    <name type="scientific">Cysteiniphilum litorale</name>
    <dbReference type="NCBI Taxonomy" id="2056700"/>
    <lineage>
        <taxon>Bacteria</taxon>
        <taxon>Pseudomonadati</taxon>
        <taxon>Pseudomonadota</taxon>
        <taxon>Gammaproteobacteria</taxon>
        <taxon>Thiotrichales</taxon>
        <taxon>Fastidiosibacteraceae</taxon>
        <taxon>Cysteiniphilum</taxon>
    </lineage>
</organism>
<dbReference type="SUPFAM" id="SSF161098">
    <property type="entry name" value="MetI-like"/>
    <property type="match status" value="1"/>
</dbReference>
<name>A0A8J3E8A0_9GAMM</name>
<evidence type="ECO:0000313" key="11">
    <source>
        <dbReference type="Proteomes" id="UP000636949"/>
    </source>
</evidence>
<evidence type="ECO:0000256" key="4">
    <source>
        <dbReference type="ARBA" id="ARBA00022475"/>
    </source>
</evidence>
<feature type="transmembrane region" description="Helical" evidence="8">
    <location>
        <begin position="12"/>
        <end position="31"/>
    </location>
</feature>
<dbReference type="AlphaFoldDB" id="A0A8J3E8A0"/>
<dbReference type="InterPro" id="IPR035906">
    <property type="entry name" value="MetI-like_sf"/>
</dbReference>
<evidence type="ECO:0000256" key="2">
    <source>
        <dbReference type="ARBA" id="ARBA00007069"/>
    </source>
</evidence>
<keyword evidence="11" id="KW-1185">Reference proteome</keyword>
<proteinExistence type="inferred from homology"/>
<keyword evidence="4" id="KW-1003">Cell membrane</keyword>
<feature type="transmembrane region" description="Helical" evidence="8">
    <location>
        <begin position="107"/>
        <end position="127"/>
    </location>
</feature>
<dbReference type="GO" id="GO:0055085">
    <property type="term" value="P:transmembrane transport"/>
    <property type="evidence" value="ECO:0007669"/>
    <property type="project" value="InterPro"/>
</dbReference>
<dbReference type="InterPro" id="IPR000515">
    <property type="entry name" value="MetI-like"/>
</dbReference>
<keyword evidence="6 8" id="KW-1133">Transmembrane helix</keyword>
<comment type="similarity">
    <text evidence="2">Belongs to the binding-protein-dependent transport system permease family. CysTW subfamily.</text>
</comment>
<evidence type="ECO:0000256" key="3">
    <source>
        <dbReference type="ARBA" id="ARBA00022448"/>
    </source>
</evidence>
<dbReference type="Pfam" id="PF00528">
    <property type="entry name" value="BPD_transp_1"/>
    <property type="match status" value="1"/>
</dbReference>
<feature type="transmembrane region" description="Helical" evidence="8">
    <location>
        <begin position="80"/>
        <end position="101"/>
    </location>
</feature>
<evidence type="ECO:0000313" key="10">
    <source>
        <dbReference type="EMBL" id="GGF97031.1"/>
    </source>
</evidence>
<sequence length="142" mass="15454">MALLYNNFSMYLGMVYCYLPFLVLPLYATLIKLDPILNDAAADLGATPVKTFFKVTLPLSMPGLIAGSLLVFIPAVGEVVVPQIMGGLNSVMIGSVIWEQFFTANNWGMSAAMSVILLIILVIPVIWMQKIQQRQAKASGSL</sequence>
<evidence type="ECO:0000256" key="6">
    <source>
        <dbReference type="ARBA" id="ARBA00022989"/>
    </source>
</evidence>
<keyword evidence="7 8" id="KW-0472">Membrane</keyword>
<reference evidence="10" key="2">
    <citation type="submission" date="2020-09" db="EMBL/GenBank/DDBJ databases">
        <authorList>
            <person name="Sun Q."/>
            <person name="Zhou Y."/>
        </authorList>
    </citation>
    <scope>NUCLEOTIDE SEQUENCE</scope>
    <source>
        <strain evidence="10">CGMCC 1.15758</strain>
    </source>
</reference>
<dbReference type="PROSITE" id="PS50928">
    <property type="entry name" value="ABC_TM1"/>
    <property type="match status" value="1"/>
</dbReference>
<evidence type="ECO:0000259" key="9">
    <source>
        <dbReference type="PROSITE" id="PS50928"/>
    </source>
</evidence>
<evidence type="ECO:0000256" key="7">
    <source>
        <dbReference type="ARBA" id="ARBA00023136"/>
    </source>
</evidence>
<dbReference type="GO" id="GO:0005886">
    <property type="term" value="C:plasma membrane"/>
    <property type="evidence" value="ECO:0007669"/>
    <property type="project" value="UniProtKB-SubCell"/>
</dbReference>
<evidence type="ECO:0000256" key="8">
    <source>
        <dbReference type="RuleBase" id="RU363032"/>
    </source>
</evidence>
<dbReference type="PANTHER" id="PTHR42929">
    <property type="entry name" value="INNER MEMBRANE ABC TRANSPORTER PERMEASE PROTEIN YDCU-RELATED-RELATED"/>
    <property type="match status" value="1"/>
</dbReference>
<dbReference type="PANTHER" id="PTHR42929:SF3">
    <property type="entry name" value="PUTRESCINE TRANSPORT SYSTEM PERMEASE PROTEIN POTH"/>
    <property type="match status" value="1"/>
</dbReference>